<evidence type="ECO:0000256" key="3">
    <source>
        <dbReference type="ARBA" id="ARBA00022801"/>
    </source>
</evidence>
<dbReference type="GO" id="GO:0006508">
    <property type="term" value="P:proteolysis"/>
    <property type="evidence" value="ECO:0007669"/>
    <property type="project" value="UniProtKB-KW"/>
</dbReference>
<accession>A0A7J6EEV7</accession>
<keyword evidence="8" id="KW-1185">Reference proteome</keyword>
<name>A0A7J6EEV7_CANSA</name>
<proteinExistence type="inferred from homology"/>
<evidence type="ECO:0000256" key="4">
    <source>
        <dbReference type="SAM" id="MobiDB-lite"/>
    </source>
</evidence>
<dbReference type="PANTHER" id="PTHR33018">
    <property type="entry name" value="OS10G0338966 PROTEIN-RELATED"/>
    <property type="match status" value="1"/>
</dbReference>
<dbReference type="GO" id="GO:0008234">
    <property type="term" value="F:cysteine-type peptidase activity"/>
    <property type="evidence" value="ECO:0007669"/>
    <property type="project" value="InterPro"/>
</dbReference>
<feature type="region of interest" description="Disordered" evidence="4">
    <location>
        <begin position="1"/>
        <end position="74"/>
    </location>
</feature>
<comment type="similarity">
    <text evidence="1">Belongs to the peptidase C48 family.</text>
</comment>
<keyword evidence="2" id="KW-0645">Protease</keyword>
<evidence type="ECO:0008006" key="9">
    <source>
        <dbReference type="Google" id="ProtNLM"/>
    </source>
</evidence>
<protein>
    <recommendedName>
        <fullName evidence="9">Ubiquitin-like protease family profile domain-containing protein</fullName>
    </recommendedName>
</protein>
<dbReference type="Proteomes" id="UP000583929">
    <property type="component" value="Unassembled WGS sequence"/>
</dbReference>
<keyword evidence="3" id="KW-0378">Hydrolase</keyword>
<dbReference type="Gene3D" id="3.40.395.10">
    <property type="entry name" value="Adenoviral Proteinase, Chain A"/>
    <property type="match status" value="1"/>
</dbReference>
<dbReference type="SUPFAM" id="SSF54001">
    <property type="entry name" value="Cysteine proteinases"/>
    <property type="match status" value="1"/>
</dbReference>
<organism evidence="7 8">
    <name type="scientific">Cannabis sativa</name>
    <name type="common">Hemp</name>
    <name type="synonym">Marijuana</name>
    <dbReference type="NCBI Taxonomy" id="3483"/>
    <lineage>
        <taxon>Eukaryota</taxon>
        <taxon>Viridiplantae</taxon>
        <taxon>Streptophyta</taxon>
        <taxon>Embryophyta</taxon>
        <taxon>Tracheophyta</taxon>
        <taxon>Spermatophyta</taxon>
        <taxon>Magnoliopsida</taxon>
        <taxon>eudicotyledons</taxon>
        <taxon>Gunneridae</taxon>
        <taxon>Pentapetalae</taxon>
        <taxon>rosids</taxon>
        <taxon>fabids</taxon>
        <taxon>Rosales</taxon>
        <taxon>Cannabaceae</taxon>
        <taxon>Cannabis</taxon>
    </lineage>
</organism>
<dbReference type="InterPro" id="IPR038765">
    <property type="entry name" value="Papain-like_cys_pep_sf"/>
</dbReference>
<reference evidence="7 8" key="1">
    <citation type="journal article" date="2020" name="bioRxiv">
        <title>Sequence and annotation of 42 cannabis genomes reveals extensive copy number variation in cannabinoid synthesis and pathogen resistance genes.</title>
        <authorList>
            <person name="Mckernan K.J."/>
            <person name="Helbert Y."/>
            <person name="Kane L.T."/>
            <person name="Ebling H."/>
            <person name="Zhang L."/>
            <person name="Liu B."/>
            <person name="Eaton Z."/>
            <person name="Mclaughlin S."/>
            <person name="Kingan S."/>
            <person name="Baybayan P."/>
            <person name="Concepcion G."/>
            <person name="Jordan M."/>
            <person name="Riva A."/>
            <person name="Barbazuk W."/>
            <person name="Harkins T."/>
        </authorList>
    </citation>
    <scope>NUCLEOTIDE SEQUENCE [LARGE SCALE GENOMIC DNA]</scope>
    <source>
        <strain evidence="8">cv. Jamaican Lion 4</strain>
        <tissue evidence="7">Leaf</tissue>
    </source>
</reference>
<evidence type="ECO:0000313" key="7">
    <source>
        <dbReference type="EMBL" id="KAF4356189.1"/>
    </source>
</evidence>
<feature type="domain" description="DUF8039" evidence="6">
    <location>
        <begin position="81"/>
        <end position="164"/>
    </location>
</feature>
<gene>
    <name evidence="7" type="ORF">G4B88_015378</name>
</gene>
<evidence type="ECO:0000259" key="6">
    <source>
        <dbReference type="Pfam" id="PF26133"/>
    </source>
</evidence>
<sequence>MMAKSTKNAQTEELQALDNEYRDAERHEDQEPTDIYEEQEQPLANEDQEPTDIYEEQEQPLANEDQEPSDNYEHQKQPMHYEDVSQCVKLCSDNIDNVVAEGVIIEAVGYFSYHGDIITNDYAWVQITQVIQGEAEIPYPRGAICYVYDACNKLVTWPRELILIEEGPLIKKLHSSNNSKGKEKCKGKEKTVEHLDSTKSYEKFIAEVLNKTHISLQAICIWKNLNQRQKELYKFYDVELLSYNNEQDKVVAINQLSMWLNTMTHVRQYYFIPWNIGKHWMLIIAMTSGRVVFLNPVKSKISSIIAEMIKTAYANISSNAIVFGTYGPEIWTFACPKQPYNYECGYYVLTYIRDMLQHSNPITTIKAKFGSLSQYSENDHLLPLRQQWLNNV</sequence>
<dbReference type="Pfam" id="PF02902">
    <property type="entry name" value="Peptidase_C48"/>
    <property type="match status" value="1"/>
</dbReference>
<feature type="compositionally biased region" description="Polar residues" evidence="4">
    <location>
        <begin position="1"/>
        <end position="13"/>
    </location>
</feature>
<dbReference type="EMBL" id="JAATIQ010000434">
    <property type="protein sequence ID" value="KAF4356189.1"/>
    <property type="molecule type" value="Genomic_DNA"/>
</dbReference>
<evidence type="ECO:0000256" key="2">
    <source>
        <dbReference type="ARBA" id="ARBA00022670"/>
    </source>
</evidence>
<dbReference type="AlphaFoldDB" id="A0A7J6EEV7"/>
<evidence type="ECO:0000313" key="8">
    <source>
        <dbReference type="Proteomes" id="UP000583929"/>
    </source>
</evidence>
<evidence type="ECO:0000259" key="5">
    <source>
        <dbReference type="Pfam" id="PF02902"/>
    </source>
</evidence>
<dbReference type="InterPro" id="IPR058352">
    <property type="entry name" value="DUF8039"/>
</dbReference>
<dbReference type="Pfam" id="PF26133">
    <property type="entry name" value="DUF8039"/>
    <property type="match status" value="1"/>
</dbReference>
<evidence type="ECO:0000256" key="1">
    <source>
        <dbReference type="ARBA" id="ARBA00005234"/>
    </source>
</evidence>
<dbReference type="InterPro" id="IPR003653">
    <property type="entry name" value="Peptidase_C48_C"/>
</dbReference>
<feature type="domain" description="Ubiquitin-like protease family profile" evidence="5">
    <location>
        <begin position="268"/>
        <end position="353"/>
    </location>
</feature>
<comment type="caution">
    <text evidence="7">The sequence shown here is derived from an EMBL/GenBank/DDBJ whole genome shotgun (WGS) entry which is preliminary data.</text>
</comment>
<feature type="compositionally biased region" description="Basic and acidic residues" evidence="4">
    <location>
        <begin position="19"/>
        <end position="30"/>
    </location>
</feature>
<feature type="compositionally biased region" description="Acidic residues" evidence="4">
    <location>
        <begin position="31"/>
        <end position="70"/>
    </location>
</feature>
<dbReference type="PANTHER" id="PTHR33018:SF34">
    <property type="entry name" value="OS02G0472350 PROTEIN"/>
    <property type="match status" value="1"/>
</dbReference>